<comment type="caution">
    <text evidence="5">The sequence shown here is derived from an EMBL/GenBank/DDBJ whole genome shotgun (WGS) entry which is preliminary data.</text>
</comment>
<feature type="compositionally biased region" description="Gly residues" evidence="2">
    <location>
        <begin position="351"/>
        <end position="361"/>
    </location>
</feature>
<evidence type="ECO:0000313" key="6">
    <source>
        <dbReference type="Proteomes" id="UP000574369"/>
    </source>
</evidence>
<feature type="domain" description="FimV N-terminal" evidence="4">
    <location>
        <begin position="33"/>
        <end position="134"/>
    </location>
</feature>
<dbReference type="Pfam" id="PF25800">
    <property type="entry name" value="FimV_N"/>
    <property type="match status" value="1"/>
</dbReference>
<evidence type="ECO:0000256" key="3">
    <source>
        <dbReference type="SAM" id="SignalP"/>
    </source>
</evidence>
<keyword evidence="1" id="KW-0175">Coiled coil</keyword>
<dbReference type="Proteomes" id="UP000574369">
    <property type="component" value="Unassembled WGS sequence"/>
</dbReference>
<dbReference type="PROSITE" id="PS51257">
    <property type="entry name" value="PROKAR_LIPOPROTEIN"/>
    <property type="match status" value="1"/>
</dbReference>
<feature type="signal peptide" evidence="3">
    <location>
        <begin position="1"/>
        <end position="32"/>
    </location>
</feature>
<accession>A0ABR6GLA6</accession>
<feature type="region of interest" description="Disordered" evidence="2">
    <location>
        <begin position="429"/>
        <end position="459"/>
    </location>
</feature>
<feature type="compositionally biased region" description="Low complexity" evidence="2">
    <location>
        <begin position="677"/>
        <end position="693"/>
    </location>
</feature>
<feature type="compositionally biased region" description="Low complexity" evidence="2">
    <location>
        <begin position="209"/>
        <end position="218"/>
    </location>
</feature>
<feature type="compositionally biased region" description="Low complexity" evidence="2">
    <location>
        <begin position="186"/>
        <end position="201"/>
    </location>
</feature>
<keyword evidence="6" id="KW-1185">Reference proteome</keyword>
<evidence type="ECO:0000256" key="1">
    <source>
        <dbReference type="SAM" id="Coils"/>
    </source>
</evidence>
<feature type="chain" id="PRO_5045125920" description="FimV N-terminal domain-containing protein" evidence="3">
    <location>
        <begin position="33"/>
        <end position="719"/>
    </location>
</feature>
<evidence type="ECO:0000259" key="4">
    <source>
        <dbReference type="Pfam" id="PF25800"/>
    </source>
</evidence>
<feature type="coiled-coil region" evidence="1">
    <location>
        <begin position="257"/>
        <end position="298"/>
    </location>
</feature>
<name>A0ABR6GLA6_9BURK</name>
<sequence>MNRHHHSQRGRFPAPSALMLACLAVMSTSAWSLGVGRPQTASALGQPLNLFFPVQVAPGEQVTSECVRGEVTAGESQLLPSTLRWQLETDAQQGVRGVRVRSTQAINEPLVSISLTLGCSSSFTRQYTAFIDPPGHGNEPLADAGPAPRGENVPAFQAATSSNIRPAPRESATARTRGGALPDVVAGSDAPAAAASAASAPQRKRRAPGARTATTASRDVAPRAGGGARLSMEPAEVLLPPTTAPLAAEAASAASAAAEARAQLAVMEKRVADLQAEQRRTNEVLQALREELKAAREQRDAAGTPVWMLVLTLVSLGLAASSLLLWRSRGAGRHAGPQTWWGDPQAAAPGEGAGGPAGGAAGSASTAGAASAGHVDTYSDSMHSAPGAAAAALVAMDRQELSGAGHAPTTMPMPLNITDPERTMQLPPRVAPAPEPSPQVSLPDSGMVPSRPGRSAATAAADDALDALASLEAMEPLSFEMRAPPGDTRPAPLLRDLNGLGAVTVEELIDLEQQVDFFLVLGQDDAAIELLSSRLGERDAASGLPYLKLMELYQRRGDRTSFDRVAARFSQQFRARAPSWSDDLNEGSGLESHPELVERLQSAWVDAAGSMSLLQDLFSHHQEYNGELGLPAYRDLLLLYAVARDRAEHESRDQDIDVFLPLDATAPADMMATMTWQAPSPAAGSPSRPARPGVGQSLDVDLDLTLAEDNEPPKKPKAY</sequence>
<feature type="region of interest" description="Disordered" evidence="2">
    <location>
        <begin position="132"/>
        <end position="227"/>
    </location>
</feature>
<protein>
    <recommendedName>
        <fullName evidence="4">FimV N-terminal domain-containing protein</fullName>
    </recommendedName>
</protein>
<feature type="compositionally biased region" description="Acidic residues" evidence="2">
    <location>
        <begin position="700"/>
        <end position="710"/>
    </location>
</feature>
<dbReference type="RefSeq" id="WP_088449447.1">
    <property type="nucleotide sequence ID" value="NZ_JACHXO010000001.1"/>
</dbReference>
<organism evidence="5 6">
    <name type="scientific">Roseateles terrae</name>
    <dbReference type="NCBI Taxonomy" id="431060"/>
    <lineage>
        <taxon>Bacteria</taxon>
        <taxon>Pseudomonadati</taxon>
        <taxon>Pseudomonadota</taxon>
        <taxon>Betaproteobacteria</taxon>
        <taxon>Burkholderiales</taxon>
        <taxon>Sphaerotilaceae</taxon>
        <taxon>Roseateles</taxon>
    </lineage>
</organism>
<dbReference type="EMBL" id="JACHXO010000001">
    <property type="protein sequence ID" value="MBB3192890.1"/>
    <property type="molecule type" value="Genomic_DNA"/>
</dbReference>
<keyword evidence="3" id="KW-0732">Signal</keyword>
<proteinExistence type="predicted"/>
<feature type="region of interest" description="Disordered" evidence="2">
    <location>
        <begin position="677"/>
        <end position="719"/>
    </location>
</feature>
<evidence type="ECO:0000256" key="2">
    <source>
        <dbReference type="SAM" id="MobiDB-lite"/>
    </source>
</evidence>
<gene>
    <name evidence="5" type="ORF">FHS28_000255</name>
</gene>
<dbReference type="InterPro" id="IPR057840">
    <property type="entry name" value="FimV_N"/>
</dbReference>
<reference evidence="5 6" key="1">
    <citation type="submission" date="2020-08" db="EMBL/GenBank/DDBJ databases">
        <title>Genomic Encyclopedia of Type Strains, Phase III (KMG-III): the genomes of soil and plant-associated and newly described type strains.</title>
        <authorList>
            <person name="Whitman W."/>
        </authorList>
    </citation>
    <scope>NUCLEOTIDE SEQUENCE [LARGE SCALE GENOMIC DNA]</scope>
    <source>
        <strain evidence="5 6">CECT 7247</strain>
    </source>
</reference>
<feature type="region of interest" description="Disordered" evidence="2">
    <location>
        <begin position="334"/>
        <end position="367"/>
    </location>
</feature>
<evidence type="ECO:0000313" key="5">
    <source>
        <dbReference type="EMBL" id="MBB3192890.1"/>
    </source>
</evidence>